<proteinExistence type="predicted"/>
<evidence type="ECO:0000313" key="2">
    <source>
        <dbReference type="Proteomes" id="UP000301309"/>
    </source>
</evidence>
<keyword evidence="2" id="KW-1185">Reference proteome</keyword>
<accession>A0A4D4L2M2</accession>
<dbReference type="RefSeq" id="WP_137979144.1">
    <property type="nucleotide sequence ID" value="NZ_BAAASO010000057.1"/>
</dbReference>
<comment type="caution">
    <text evidence="1">The sequence shown here is derived from an EMBL/GenBank/DDBJ whole genome shotgun (WGS) entry which is preliminary data.</text>
</comment>
<protein>
    <submittedName>
        <fullName evidence="1">Uncharacterized protein</fullName>
    </submittedName>
</protein>
<name>A0A4D4L2M2_STRVO</name>
<organism evidence="1 2">
    <name type="scientific">Streptomyces violaceusniger</name>
    <dbReference type="NCBI Taxonomy" id="68280"/>
    <lineage>
        <taxon>Bacteria</taxon>
        <taxon>Bacillati</taxon>
        <taxon>Actinomycetota</taxon>
        <taxon>Actinomycetes</taxon>
        <taxon>Kitasatosporales</taxon>
        <taxon>Streptomycetaceae</taxon>
        <taxon>Streptomyces</taxon>
        <taxon>Streptomyces violaceusniger group</taxon>
    </lineage>
</organism>
<reference evidence="1 2" key="1">
    <citation type="journal article" date="2020" name="Int. J. Syst. Evol. Microbiol.">
        <title>Reclassification of Streptomyces castelarensis and Streptomyces sporoclivatus as later heterotypic synonyms of Streptomyces antimycoticus.</title>
        <authorList>
            <person name="Komaki H."/>
            <person name="Tamura T."/>
        </authorList>
    </citation>
    <scope>NUCLEOTIDE SEQUENCE [LARGE SCALE GENOMIC DNA]</scope>
    <source>
        <strain evidence="1 2">NBRC 13459</strain>
    </source>
</reference>
<evidence type="ECO:0000313" key="1">
    <source>
        <dbReference type="EMBL" id="GDY55841.1"/>
    </source>
</evidence>
<sequence>MSSGFAVRAGLAGLGMVPGAGAFAGAAEPDRIAQAADRARDRLSARLRGHDDVDLVISPLDALTRRTELGRTALG</sequence>
<dbReference type="Proteomes" id="UP000301309">
    <property type="component" value="Unassembled WGS sequence"/>
</dbReference>
<dbReference type="EMBL" id="BJHW01000001">
    <property type="protein sequence ID" value="GDY55841.1"/>
    <property type="molecule type" value="Genomic_DNA"/>
</dbReference>
<dbReference type="AlphaFoldDB" id="A0A4D4L2M2"/>
<gene>
    <name evidence="1" type="ORF">SVIO_064640</name>
</gene>